<sequence>MLHRCTRTIRRTLSTQRRPALRDLVVLAPGLEEKAGLKAGDVAKIIADESKTDPATPFRLKLPDSLECPWVSADDVVLLDPLAAQPPPEPPASHECCGSSCPNCVWITHWEACQAWEKEQQQTPTQLM</sequence>
<dbReference type="AlphaFoldDB" id="A0A6G0WVV0"/>
<proteinExistence type="predicted"/>
<reference evidence="2 3" key="1">
    <citation type="submission" date="2019-07" db="EMBL/GenBank/DDBJ databases">
        <title>Genomics analysis of Aphanomyces spp. identifies a new class of oomycete effector associated with host adaptation.</title>
        <authorList>
            <person name="Gaulin E."/>
        </authorList>
    </citation>
    <scope>NUCLEOTIDE SEQUENCE [LARGE SCALE GENOMIC DNA]</scope>
    <source>
        <strain evidence="2 3">ATCC 201684</strain>
    </source>
</reference>
<evidence type="ECO:0000313" key="2">
    <source>
        <dbReference type="EMBL" id="KAF0731612.1"/>
    </source>
</evidence>
<organism evidence="2 3">
    <name type="scientific">Aphanomyces euteiches</name>
    <dbReference type="NCBI Taxonomy" id="100861"/>
    <lineage>
        <taxon>Eukaryota</taxon>
        <taxon>Sar</taxon>
        <taxon>Stramenopiles</taxon>
        <taxon>Oomycota</taxon>
        <taxon>Saprolegniomycetes</taxon>
        <taxon>Saprolegniales</taxon>
        <taxon>Verrucalvaceae</taxon>
        <taxon>Aphanomyces</taxon>
    </lineage>
</organism>
<gene>
    <name evidence="2" type="ORF">Ae201684_011232</name>
</gene>
<feature type="domain" description="Oxidoreductase-like" evidence="1">
    <location>
        <begin position="86"/>
        <end position="122"/>
    </location>
</feature>
<accession>A0A6G0WVV0</accession>
<evidence type="ECO:0000259" key="1">
    <source>
        <dbReference type="Pfam" id="PF09791"/>
    </source>
</evidence>
<keyword evidence="3" id="KW-1185">Reference proteome</keyword>
<evidence type="ECO:0000313" key="3">
    <source>
        <dbReference type="Proteomes" id="UP000481153"/>
    </source>
</evidence>
<comment type="caution">
    <text evidence="2">The sequence shown here is derived from an EMBL/GenBank/DDBJ whole genome shotgun (WGS) entry which is preliminary data.</text>
</comment>
<dbReference type="InterPro" id="IPR019180">
    <property type="entry name" value="Oxidoreductase-like_N"/>
</dbReference>
<dbReference type="Pfam" id="PF09791">
    <property type="entry name" value="Oxidored-like"/>
    <property type="match status" value="1"/>
</dbReference>
<dbReference type="Proteomes" id="UP000481153">
    <property type="component" value="Unassembled WGS sequence"/>
</dbReference>
<protein>
    <recommendedName>
        <fullName evidence="1">Oxidoreductase-like domain-containing protein</fullName>
    </recommendedName>
</protein>
<dbReference type="EMBL" id="VJMJ01000141">
    <property type="protein sequence ID" value="KAF0731612.1"/>
    <property type="molecule type" value="Genomic_DNA"/>
</dbReference>
<name>A0A6G0WVV0_9STRA</name>
<dbReference type="VEuPathDB" id="FungiDB:AeMF1_014859"/>